<dbReference type="SUPFAM" id="SSF51126">
    <property type="entry name" value="Pectin lyase-like"/>
    <property type="match status" value="1"/>
</dbReference>
<dbReference type="InterPro" id="IPR010069">
    <property type="entry name" value="CdiA_FHA1_rpt"/>
</dbReference>
<organism evidence="4 5">
    <name type="scientific">Fusobacterium necrogenes</name>
    <dbReference type="NCBI Taxonomy" id="858"/>
    <lineage>
        <taxon>Bacteria</taxon>
        <taxon>Fusobacteriati</taxon>
        <taxon>Fusobacteriota</taxon>
        <taxon>Fusobacteriia</taxon>
        <taxon>Fusobacteriales</taxon>
        <taxon>Fusobacteriaceae</taxon>
        <taxon>Fusobacterium</taxon>
    </lineage>
</organism>
<dbReference type="Pfam" id="PF13332">
    <property type="entry name" value="Fil_haemagg_2"/>
    <property type="match status" value="3"/>
</dbReference>
<dbReference type="Gene3D" id="2.160.20.10">
    <property type="entry name" value="Single-stranded right-handed beta-helix, Pectin lyase-like"/>
    <property type="match status" value="1"/>
</dbReference>
<feature type="coiled-coil region" evidence="1">
    <location>
        <begin position="660"/>
        <end position="710"/>
    </location>
</feature>
<feature type="coiled-coil region" evidence="1">
    <location>
        <begin position="2910"/>
        <end position="2954"/>
    </location>
</feature>
<dbReference type="SMART" id="SM00912">
    <property type="entry name" value="Haemagg_act"/>
    <property type="match status" value="1"/>
</dbReference>
<evidence type="ECO:0000256" key="2">
    <source>
        <dbReference type="SAM" id="MobiDB-lite"/>
    </source>
</evidence>
<dbReference type="GO" id="GO:0003824">
    <property type="term" value="F:catalytic activity"/>
    <property type="evidence" value="ECO:0007669"/>
    <property type="project" value="UniProtKB-ARBA"/>
</dbReference>
<dbReference type="InterPro" id="IPR008638">
    <property type="entry name" value="FhaB/CdiA-like_TPS"/>
</dbReference>
<dbReference type="SMART" id="SM00710">
    <property type="entry name" value="PbH1"/>
    <property type="match status" value="8"/>
</dbReference>
<feature type="region of interest" description="Disordered" evidence="2">
    <location>
        <begin position="1980"/>
        <end position="2004"/>
    </location>
</feature>
<protein>
    <submittedName>
        <fullName evidence="4">Filamentous hemagglutinin</fullName>
    </submittedName>
</protein>
<dbReference type="InterPro" id="IPR006626">
    <property type="entry name" value="PbH1"/>
</dbReference>
<dbReference type="InterPro" id="IPR025157">
    <property type="entry name" value="Hemagglutinin_rpt"/>
</dbReference>
<feature type="region of interest" description="Disordered" evidence="2">
    <location>
        <begin position="4636"/>
        <end position="4658"/>
    </location>
</feature>
<evidence type="ECO:0000256" key="1">
    <source>
        <dbReference type="SAM" id="Coils"/>
    </source>
</evidence>
<evidence type="ECO:0000313" key="4">
    <source>
        <dbReference type="EMBL" id="STO31859.1"/>
    </source>
</evidence>
<dbReference type="InterPro" id="IPR011050">
    <property type="entry name" value="Pectin_lyase_fold/virulence"/>
</dbReference>
<gene>
    <name evidence="4" type="primary">fhaB_4</name>
    <name evidence="4" type="ORF">NCTC10723_01319</name>
</gene>
<dbReference type="Proteomes" id="UP000255328">
    <property type="component" value="Unassembled WGS sequence"/>
</dbReference>
<proteinExistence type="predicted"/>
<feature type="domain" description="Filamentous haemagglutinin FhaB/tRNA nuclease CdiA-like TPS" evidence="3">
    <location>
        <begin position="68"/>
        <end position="188"/>
    </location>
</feature>
<feature type="region of interest" description="Disordered" evidence="2">
    <location>
        <begin position="1896"/>
        <end position="1922"/>
    </location>
</feature>
<feature type="coiled-coil region" evidence="1">
    <location>
        <begin position="3227"/>
        <end position="3296"/>
    </location>
</feature>
<accession>A0A377GY05</accession>
<feature type="region of interest" description="Disordered" evidence="2">
    <location>
        <begin position="2233"/>
        <end position="2274"/>
    </location>
</feature>
<feature type="coiled-coil region" evidence="1">
    <location>
        <begin position="796"/>
        <end position="823"/>
    </location>
</feature>
<feature type="coiled-coil region" evidence="1">
    <location>
        <begin position="3707"/>
        <end position="3754"/>
    </location>
</feature>
<dbReference type="NCBIfam" id="TIGR01731">
    <property type="entry name" value="fil_hemag_20aa"/>
    <property type="match status" value="5"/>
</dbReference>
<dbReference type="Pfam" id="PF05860">
    <property type="entry name" value="TPS"/>
    <property type="match status" value="1"/>
</dbReference>
<keyword evidence="5" id="KW-1185">Reference proteome</keyword>
<name>A0A377GY05_9FUSO</name>
<feature type="compositionally biased region" description="Low complexity" evidence="2">
    <location>
        <begin position="1985"/>
        <end position="2004"/>
    </location>
</feature>
<evidence type="ECO:0000259" key="3">
    <source>
        <dbReference type="SMART" id="SM00912"/>
    </source>
</evidence>
<keyword evidence="1" id="KW-0175">Coiled coil</keyword>
<dbReference type="InterPro" id="IPR012334">
    <property type="entry name" value="Pectin_lyas_fold"/>
</dbReference>
<feature type="region of interest" description="Disordered" evidence="2">
    <location>
        <begin position="2774"/>
        <end position="2804"/>
    </location>
</feature>
<dbReference type="NCBIfam" id="TIGR01901">
    <property type="entry name" value="adhes_NPXG"/>
    <property type="match status" value="1"/>
</dbReference>
<evidence type="ECO:0000313" key="5">
    <source>
        <dbReference type="Proteomes" id="UP000255328"/>
    </source>
</evidence>
<dbReference type="EMBL" id="UGGU01000003">
    <property type="protein sequence ID" value="STO31859.1"/>
    <property type="molecule type" value="Genomic_DNA"/>
</dbReference>
<dbReference type="RefSeq" id="WP_115270546.1">
    <property type="nucleotide sequence ID" value="NZ_UGGU01000003.1"/>
</dbReference>
<feature type="compositionally biased region" description="Polar residues" evidence="2">
    <location>
        <begin position="2259"/>
        <end position="2270"/>
    </location>
</feature>
<sequence>MDFRLYEKTLKRYLKRKKSVTISLIVCFLITGGIEGTEEIALARDLRSRGIEANSIRVTGETTLNNSANGIDVINIVTPDKHGISHNKFTDLSVGTGNGLIFNNSTEHGISKIGGYVTKNSNLKNNASVILNEVMGNRASNINGSIEIFGKKADFILANENGINVNGATFINTNGITLTTGSVLKDSSGINFDVQKGNIFLNGVGTSGNYFNVLAKTIEIHNEISPINGEEKPDITLISGQNKIELKKGDFSNPIIKSSSDSKQDKYGIYATELGAMYGRNIRLISTGQGLGVKHEGAIFSEKDIVIESNGDISVATLNSRRDIKIKGNNFETKEGVVKVANKEQINSISSKNNISLDLKGDVRLRSAVQSTNGNIVITARGLTLQDKSSARLISTNYITIKLSERLDVQGVLIPTISGVDSENLAITSNPDGSLQVKDINTGKIYSSDQITWQSTGIFGKDVEIFVKELTNKGIVSAENKLTITAENLLNEKDALLRARNFELGVGYSFVNKGEIRVDRRTLNEVVDPNGKLKIEVLKGKFENYGNISAKDITITAQELINALNGKVIASDGNIILTTTVGELVNNGEILATKDLKLISANNLTNTGKLGADSILIQAVQGKFLNAGHITAVKDLVINVKELLNAGSSEEIEKYLGALYQYSEEELTKVENSISELNKKIAAEKDSAQLAELKATLSGLEEVKNKLNNLKDILSKTGMLGVLSGDNVKITTKESFENKGVVTSQKDLTLETGSVINSGVLQAGDNLLIEALGKIVNTQRITAGKKIIISGDSFVSNGNEERIKEYLELLQKLNSENLSAEELAELKAKIAAFSDLGVIEGETLAITTKTTLENNGIVITKGDVSLKSEDSIKNNGVMSVGKNLDVKGKSFSSKDLTIKENLSANISGDFNSYNLSVGGNVDVTSSKLENSGKLETGGGLNLTGDFSNKSGATASVGKSLNINGGVNNSGELLVGETIKINSENRNNGESFANSGNINASGEIEIGGSSFDNTGKITTGSKLDINVSGDIDNSGNIEAKNDISLAGKNLNNKNGDLVTEGNLTANISEKVTNGNMSVGNDINITSNGFHNSGSTVAGGNISLNTKTGDFGNSGKLHAAGKIDLDSRSAANSGEIIGNGVDISTKGSFFNTGSLQSKGSIVINNTGDVILTSGEVKASGDISITGNNSDIKLNGKVLSEGKIDVKSKTGDIETGKVQALGDISISTEKDIINKGMIVSNSNINLSADGIVNEEGNTIWAGKDAVLNAMREIYNSLNANIVSQNDMKLSAKSITNDAGTIAAGGNLDIKADNLTNKSRVDVKYEIVDTESSKQTVRWDDTFNYHLDSTEIWIPVIENKSVVTDKATIEAEGNLNISGFSSDKAKVNNYSGTILAGKDMTIKGDILNETAYQNLNVVDLLKLIQVRLSWETRLYLTNAYGNSGVSFEGSLYDALTKGYFGRGREAYYKALALVDNPLLNKVLSSVLGSDWKGKDKPISQDKWNFDGSFKYYAANGNAQIIAGGNFTHTNGSLVNNGGESGGNKNVNVNIGDNSIEGVGSNLDVDISDINSIKEVGGVKYPHDVELATGSITIDGVTITAETGNLAGAIAVSGTVNPIIFIDIPKGENGIFKPVEGEPQPGKPIYETNIDFIDPDKFFGSDYFFEQLGYDKNKTSAVLGDAYYDYLLLKDIIQKGLGYTGNVSAEDIQTLIDNAAEISATLGLELGKALTQDQINNLEHDIVWYVEVEVNGQKVLAPQLYLGKNSRINIAQNQGNGGTSTIKVGGDLVSDNTSFDNTNGNIDAGGNIIIKSSGDINNNSSGGMGGGISSDKNIAVDAAGDVNMIGGSLKGDNVIVSGDNVNIESTLGVDEKGNQIISDKAGIEADNGIQIDAKNDVNIKGGSLTASGEEIKPEEEGGAPGFEEPAPEQPEVVKDVDYYKELFKKESADIIEGDAGSININAGGDVNIKDIHTVSSEFKHEYDNGGFAQSSSTSATSNGSNLQGSNININGENVNIVGSDLSTNDTKEDANKDALPGSININAKNDVNIEDSKDLIHQDQYQKNLGTVNGLLTQESSRKELEASLSHGSSIKTSGDLNVSAGNDVTLKGSDVTVGGNANIDAENDLNILDGRNEVKEEFNESRYQVFGGGRTDVKKSSSTSVGSNISVGGDLNANAGNNIKVVGGNISANGDTNLSAGNDISIEAGKNEYHEEKKELNIGLYVEGSAGIGGVGVTGSASTADMSTSSEISTEWGGESAAGENLDGSNEKTPTTSGRPHMDQIVSGEFGVKLESKNTTIDETTWTESQISGDNINISAGNKVDIGGGDYKATGDISISGKQVDSTKYTDERTENSSGFSIAVKNTAGVNSAIVDTINKGVQMDSSIKSGNANDGILAAQGVGAVTNVIFNDAIGVTNKQSINVSIEDSTSKTTSENVSSVDAGGSVTIKATEGDINLNGVDVKAEDNINLDAKKDINITAAKKTSTENGFKVDLEAQLEESAGVSALWGANTDIGVGGSANLDITKKNSTDYENSTISAGGNISIKSGGDTNIDGGNVEAKKDVNLDIGGNLNIISKKSSHDNHEINANAGANVSIGAASNTIGKGEVGLSGGGGDIWSSGETVSQSGIKAGGNLNADIEGDLNIEGGILGSETGAGKVDVGGNINIKDITTKEQAGGAHITGSGGFTGDFGADGTIGDIKDKEVVSKGVIGVDNITAGGDVNINGEVGSVEDIYKDMENTQIVTKDIYQKGGDISLSGSTSNIKDVKDKVDSISSKFGGTSKTSGINKGNDSDGINVGGKSVGDSDRNSIIKGGDDKYSVLDKDNAFDFPQREDTGTGDVVLKDTAGETIIIPENYIPLGMNPPDKEASQNDSFMNQSIDEVISSVDERINDILARQDELIERQVAGEKVEKGYLDKKLEKLKESIERYIEANKDKNLSDDQKQKVEELLERFNEYDQNNDNYLEGNLQVKRKITDDVSILVRSNKDIRQNLKTIAKESDKIPKEHLLNYLDGVLNDEGKNKALEDALKNTPKGEKTIILQAPTIEHDKESEKNLNTIYKDIFDKTDDGIRKTLDDKFKDRVENDQDIKKLVSEGDTSPEKVLELAKKLQQLKAETFKDVVGAEYKKIPIDIYEGYGNILGGNDGVSLKIYLDSNYSFDYIFGTIVHELTHQDQRSLKDLKIEGFNDRNKLYDLNFSKGGYIASDSEDYETQPIEKEAYESEKLAHISLKNIKEKQEAERDLDEEVRVLMDRQIELASKKDKSEADKKELSNIEKKLMEVMEKINAQIKKEDKNLAETDDKYDVLDRSNAFDLPQDDGIRAEIKDIAGEEVIIPEHYEPLNGNPDKYKKAKAPQISAPMKHTVTINGERVHREENNASNSTFIDKRGAVATNVEITSPLKYPELLELKKPLIITSSKDKESFDGISFKDILTSLDLQDSNLEKLATEFSTKNLNEVNLDILLKEDKEELSELEKDILKNTLGTQLGAQGLQKIHQSLKELEKNSSDTIAKEKLSEGITEIKVSIDNTTLDLLLEHGHKVYVSLAEVITDSSGNVKLENVSKIFDPNEPNFETEEYQKLRHLIEKHLGNLNLKFAVDKQVIDLPKDIKNIKFNDKGIKKDKYVLLDKPNPFDLPQDDGIRAEIKDTAGEEVIVPEHYTPLGMNPPDKEVSQNNKFKDQGVDEVISSVDRQITDILDRQNVLIERQSGGEKVEKTYLDNELDELRKNIEEYIEVNKDKKLSNEQKQEIEEILEKFSKYEESNQKYFDGKPQRIFEVDEKISVLTRSDKDIYQNLKTVAKESDKIPKEHLLNYLDRLLKNTEKNEVLEKITESTDEKKNKQTILENPLIDHNKESEKNLNKVYKSIFDRTNGSVRKALDTEFRYIAEYDQNIKRMVSKGDTSPEGVRELAEKLQELKAEAFKAVLGVEYEKIPIEVQKSDGNFAGGNDGIKLKIYLDDEDSFDYVFETIVHELTHQDQKNLQKINIQGFEDRNKLYELNSLEGGYISTFGKDYETQPIEKEAHDSEKIAEEVLKSIRESEDAASYEDSYDEDNRFDILDEPNAFDLPQDDGIREEIKDTAGEEVIVPEYYEPLTGNPEDYKEKKKSNNLLDKNENKGLGETPLIYGTQKGRAILINEAMRSENKNVHVANGYLGQFNLEVKPLIIFAEKIFTSNLSNMEIEKILKFTESEEFKNLFEGKKGQTLLYKYEKEQISRVSEEANRKILTLLLENEKIKTISKDILKAWDKYSKNSEKRVENKKELNKAIDRFFELKTVTILEETFNNGGKIYFSLDEIATSNGKINLDKVLEVFNESHPMYHSITSAELRTAFRKYLDHPDLKFFLSKQVIELPNELKEKIKKEVEFENFKNQNPINNKNLLSFIPERDLGKTALVYGTKFGRGGLLRESSKSLNKNPHFTDAYLGKLNLGNENQEMIKFAEKVINGTLTDKDKEEIINPFPLLKNYKTDYTENQIGRVKEKANEELLNLVLEKDEVLKALNQITSGAEKIKKDKNSIEGKKEIEEGVQNFIKEKQIIILEKTFERGGKIYFSLDEIILTQNKDINFDRLLEVFDKSSKNYNSITSSELRTVFEKYLEHPNLKFVLGKQVIELPQKTKEKIKDMVSKNNSQELISLGKEKKLEQEMYQPDDEQAETSMDTTPPPPRKLTADEIINSTDFRYNFEKMKEYLTQRYGVESARIIYEELNLDNPMIKERIKIELENEMLQREGGITDENLLAFLDEMASKYINFEKENPSEYEQRNGFGGKVFVRTREGIRKQLETVAKNRDKIPGEHLQNFLANIFMNKEAKVIQKNGIEGKAMIASDLKLGKTYIDDIYLSSIFEMIPNKFSETRKEMNNLLVAELGENEYLKDFITREAGFKKEALTRAYSRNPDLLINMLYSLNAKQIPNDVIEKLLKEIDETRGKYFEEKVGLPYNPNKIKFVENPKLKGQVAHHDQATGTITVYKSSITTLGNLIDMLLHESQHHEQGIIATSKEKGKVSEEVREFYDLGRFAYIDGKKPTEHSLNMYKLQPIEKEAFEVMRSKEIIKALVESIIAGRETNRGSKVTKENNGSTGYGNFYGINNVSSKFDLLDKPNAFDLPQDDGVRIEIDDTANEPEIVAEHYEPLTGLPEKYRKEEKVSKNNRNIEADVKNEKLGDSPLSYGPTLSRGYLLEAIEDSPNKNNKTADSYLGKLNEGNNYEHLIELATKVTSKTLTSEDIEKVLDFDSSSFKTADKRYQREYKKVNSEVNRELLQEIIADKRVQKIFEKISKSAENIASGKKTLKDEITLNNSIHDFFIAKTSIVLEKTLKGNGQVYFSITEVIADKKGNINFDKLLNVFNPSSVNYDSVTSAELRVIFQKYLDHPNLKFVIGKHVIELPSEIKEKIKKESLLFNKKYAKNMNMLDGEASPEIDMDTYDSPLNVDDILDSENLGRFVARVKNSILLRYGPENFNNVKEYFNLENPIVRDMVRKDLEKALLLSNELVTGDNLDAFLSKNILENIRKQTERRIEEYTLTPGLEGMVYNRMHSEIKKQLQLVSEVADKLPSEHLQNFLANMFMNKEARKTYEVHGNENKKIIINKQGMKLETEDYIALGNIYKYIRNDFAEARAMMDNKLINELATNRKLQDFITQNGIIDKNLLREVYLENPEFVIEKIYNLNVKDISDEDIKLLLSVISEERKKIFEELLQVNYTESPLNIFDSSPIGQEKQLGFHNAVDGSINIVRTGISTLGVLLETVLHETQHQDQKLLSENKDSNMIPEATKELYLLNHYAYIQPGDLPPQLFYLYEKQPNEKEAFSVTRIKELIKLLVEDMIN</sequence>
<reference evidence="4 5" key="1">
    <citation type="submission" date="2018-06" db="EMBL/GenBank/DDBJ databases">
        <authorList>
            <consortium name="Pathogen Informatics"/>
            <person name="Doyle S."/>
        </authorList>
    </citation>
    <scope>NUCLEOTIDE SEQUENCE [LARGE SCALE GENOMIC DNA]</scope>
    <source>
        <strain evidence="4 5">NCTC10723</strain>
    </source>
</reference>
<dbReference type="OrthoDB" id="78031at2"/>